<dbReference type="PROSITE" id="PS50949">
    <property type="entry name" value="HTH_GNTR"/>
    <property type="match status" value="1"/>
</dbReference>
<dbReference type="InterPro" id="IPR015424">
    <property type="entry name" value="PyrdxlP-dep_Trfase"/>
</dbReference>
<evidence type="ECO:0000256" key="1">
    <source>
        <dbReference type="ARBA" id="ARBA00005384"/>
    </source>
</evidence>
<keyword evidence="4" id="KW-0238">DNA-binding</keyword>
<accession>A0AB38XQZ0</accession>
<evidence type="ECO:0000313" key="8">
    <source>
        <dbReference type="Proteomes" id="UP001211044"/>
    </source>
</evidence>
<proteinExistence type="inferred from homology"/>
<dbReference type="GO" id="GO:0003677">
    <property type="term" value="F:DNA binding"/>
    <property type="evidence" value="ECO:0007669"/>
    <property type="project" value="UniProtKB-KW"/>
</dbReference>
<evidence type="ECO:0000313" key="7">
    <source>
        <dbReference type="EMBL" id="WCE46584.1"/>
    </source>
</evidence>
<dbReference type="GO" id="GO:0030170">
    <property type="term" value="F:pyridoxal phosphate binding"/>
    <property type="evidence" value="ECO:0007669"/>
    <property type="project" value="InterPro"/>
</dbReference>
<dbReference type="Gene3D" id="1.10.10.10">
    <property type="entry name" value="Winged helix-like DNA-binding domain superfamily/Winged helix DNA-binding domain"/>
    <property type="match status" value="1"/>
</dbReference>
<dbReference type="InterPro" id="IPR015421">
    <property type="entry name" value="PyrdxlP-dep_Trfase_major"/>
</dbReference>
<dbReference type="InterPro" id="IPR000524">
    <property type="entry name" value="Tscrpt_reg_HTH_GntR"/>
</dbReference>
<dbReference type="Pfam" id="PF00392">
    <property type="entry name" value="GntR"/>
    <property type="match status" value="1"/>
</dbReference>
<keyword evidence="3" id="KW-0805">Transcription regulation</keyword>
<dbReference type="InterPro" id="IPR036390">
    <property type="entry name" value="WH_DNA-bd_sf"/>
</dbReference>
<sequence>MGRSRIEVDLPLQLDRADSASLPSQIVGELRKAIGRGVLIAGDTMPSSRALAKSLRLSRGSVVAAYEQLAAEGYLEATRGGGTRVSTQLEDLHPTLAQAKPEKRPQQKVGGSPSLSLLPGIPFESSLQEAPWRAAWRSGAKLLDELDLPEVLAEHLRHLRSVVVSPQNIMVTSGARDGLATVLHTFRYLKGRPAKVGFESPGNRHLRTVVRLLGHEVVAVPIDDEGVMVRALEGLDLDLLVVTPSHQYPAGASMSASRRFAVLEWARTRRVVVVEDDYDSLLRHVSAPLPALASLDDPADPHVILLGTFSTLLTPRMSAGWLSAPKPLFQKMAKVRSGLGNPVSSITAQALAAYVSSGELARHTRRMRRLYKARSKTLRESLERVPGVRILAQASGLNAALTTSSYPEGALVSRCEEAGLRVRGLHDYWGEASWHVGLMVGVGALKEEEFQIAVDRLVQACSPRPK</sequence>
<keyword evidence="2" id="KW-0663">Pyridoxal phosphate</keyword>
<name>A0AB38XQZ0_9ACTO</name>
<dbReference type="Proteomes" id="UP001211044">
    <property type="component" value="Chromosome"/>
</dbReference>
<evidence type="ECO:0000256" key="2">
    <source>
        <dbReference type="ARBA" id="ARBA00022898"/>
    </source>
</evidence>
<keyword evidence="5" id="KW-0804">Transcription</keyword>
<dbReference type="GO" id="GO:0003700">
    <property type="term" value="F:DNA-binding transcription factor activity"/>
    <property type="evidence" value="ECO:0007669"/>
    <property type="project" value="InterPro"/>
</dbReference>
<comment type="similarity">
    <text evidence="1">In the C-terminal section; belongs to the class-I pyridoxal-phosphate-dependent aminotransferase family.</text>
</comment>
<dbReference type="InterPro" id="IPR004839">
    <property type="entry name" value="Aminotransferase_I/II_large"/>
</dbReference>
<dbReference type="InterPro" id="IPR036388">
    <property type="entry name" value="WH-like_DNA-bd_sf"/>
</dbReference>
<dbReference type="KEGG" id="wne:PIG85_02770"/>
<feature type="domain" description="HTH gntR-type" evidence="6">
    <location>
        <begin position="20"/>
        <end position="88"/>
    </location>
</feature>
<keyword evidence="7" id="KW-0032">Aminotransferase</keyword>
<evidence type="ECO:0000256" key="3">
    <source>
        <dbReference type="ARBA" id="ARBA00023015"/>
    </source>
</evidence>
<dbReference type="PANTHER" id="PTHR46577">
    <property type="entry name" value="HTH-TYPE TRANSCRIPTIONAL REGULATORY PROTEIN GABR"/>
    <property type="match status" value="1"/>
</dbReference>
<evidence type="ECO:0000259" key="6">
    <source>
        <dbReference type="PROSITE" id="PS50949"/>
    </source>
</evidence>
<dbReference type="RefSeq" id="WP_004805676.1">
    <property type="nucleotide sequence ID" value="NZ_CP116394.1"/>
</dbReference>
<dbReference type="PANTHER" id="PTHR46577:SF1">
    <property type="entry name" value="HTH-TYPE TRANSCRIPTIONAL REGULATORY PROTEIN GABR"/>
    <property type="match status" value="1"/>
</dbReference>
<evidence type="ECO:0000256" key="4">
    <source>
        <dbReference type="ARBA" id="ARBA00023125"/>
    </source>
</evidence>
<keyword evidence="7" id="KW-0808">Transferase</keyword>
<dbReference type="SUPFAM" id="SSF53383">
    <property type="entry name" value="PLP-dependent transferases"/>
    <property type="match status" value="1"/>
</dbReference>
<dbReference type="AlphaFoldDB" id="A0AB38XQZ0"/>
<dbReference type="GO" id="GO:0008483">
    <property type="term" value="F:transaminase activity"/>
    <property type="evidence" value="ECO:0007669"/>
    <property type="project" value="UniProtKB-KW"/>
</dbReference>
<dbReference type="SUPFAM" id="SSF46785">
    <property type="entry name" value="Winged helix' DNA-binding domain"/>
    <property type="match status" value="1"/>
</dbReference>
<dbReference type="Gene3D" id="3.40.640.10">
    <property type="entry name" value="Type I PLP-dependent aspartate aminotransferase-like (Major domain)"/>
    <property type="match status" value="1"/>
</dbReference>
<protein>
    <submittedName>
        <fullName evidence="7">PLP-dependent aminotransferase family protein</fullName>
    </submittedName>
</protein>
<gene>
    <name evidence="7" type="ORF">PIG85_02770</name>
</gene>
<dbReference type="InterPro" id="IPR051446">
    <property type="entry name" value="HTH_trans_reg/aminotransferase"/>
</dbReference>
<dbReference type="CDD" id="cd07377">
    <property type="entry name" value="WHTH_GntR"/>
    <property type="match status" value="1"/>
</dbReference>
<dbReference type="EMBL" id="CP116394">
    <property type="protein sequence ID" value="WCE46584.1"/>
    <property type="molecule type" value="Genomic_DNA"/>
</dbReference>
<dbReference type="CDD" id="cd00609">
    <property type="entry name" value="AAT_like"/>
    <property type="match status" value="1"/>
</dbReference>
<dbReference type="SMART" id="SM00345">
    <property type="entry name" value="HTH_GNTR"/>
    <property type="match status" value="1"/>
</dbReference>
<evidence type="ECO:0000256" key="5">
    <source>
        <dbReference type="ARBA" id="ARBA00023163"/>
    </source>
</evidence>
<reference evidence="7" key="1">
    <citation type="submission" date="2023-01" db="EMBL/GenBank/DDBJ databases">
        <title>Comparative Genomic Analysis of the Clinically-Derived Winkia Strain NY0527 Provides Evidence into the Taxonomic Reassignment of Winkia neuii and Characterizes Their Virulence Traits.</title>
        <authorList>
            <person name="Cai X."/>
            <person name="Peng Y."/>
            <person name="Li M."/>
            <person name="Qiu Y."/>
            <person name="Wang Y."/>
            <person name="Xu L."/>
            <person name="Hou Q."/>
        </authorList>
    </citation>
    <scope>NUCLEOTIDE SEQUENCE</scope>
    <source>
        <strain evidence="7">NY0527</strain>
    </source>
</reference>
<dbReference type="Pfam" id="PF00155">
    <property type="entry name" value="Aminotran_1_2"/>
    <property type="match status" value="1"/>
</dbReference>
<organism evidence="7 8">
    <name type="scientific">Winkia neuii subsp. anitrata</name>
    <dbReference type="NCBI Taxonomy" id="29318"/>
    <lineage>
        <taxon>Bacteria</taxon>
        <taxon>Bacillati</taxon>
        <taxon>Actinomycetota</taxon>
        <taxon>Actinomycetes</taxon>
        <taxon>Actinomycetales</taxon>
        <taxon>Actinomycetaceae</taxon>
        <taxon>Winkia</taxon>
    </lineage>
</organism>